<proteinExistence type="inferred from homology"/>
<name>A0ABV4XS63_9CYAN</name>
<comment type="caution">
    <text evidence="8">The sequence shown here is derived from an EMBL/GenBank/DDBJ whole genome shotgun (WGS) entry which is preliminary data.</text>
</comment>
<dbReference type="Gene3D" id="3.40.50.300">
    <property type="entry name" value="P-loop containing nucleotide triphosphate hydrolases"/>
    <property type="match status" value="1"/>
</dbReference>
<evidence type="ECO:0000256" key="1">
    <source>
        <dbReference type="ARBA" id="ARBA00009104"/>
    </source>
</evidence>
<reference evidence="8 9" key="1">
    <citation type="submission" date="2024-09" db="EMBL/GenBank/DDBJ databases">
        <title>Floridaenema gen nov. (Aerosakkonemataceae, Aerosakkonematales ord. nov., Cyanobacteria) from benthic tropical and subtropical fresh waters, with the description of four new species.</title>
        <authorList>
            <person name="Moretto J.A."/>
            <person name="Berthold D.E."/>
            <person name="Lefler F.W."/>
            <person name="Huang I.-S."/>
            <person name="Laughinghouse H. IV."/>
        </authorList>
    </citation>
    <scope>NUCLEOTIDE SEQUENCE [LARGE SCALE GENOMIC DNA]</scope>
    <source>
        <strain evidence="8 9">BLCC-F50</strain>
    </source>
</reference>
<dbReference type="SUPFAM" id="SSF52540">
    <property type="entry name" value="P-loop containing nucleoside triphosphate hydrolases"/>
    <property type="match status" value="1"/>
</dbReference>
<evidence type="ECO:0000313" key="9">
    <source>
        <dbReference type="Proteomes" id="UP001576784"/>
    </source>
</evidence>
<dbReference type="PANTHER" id="PTHR39206">
    <property type="entry name" value="SLL8004 PROTEIN"/>
    <property type="match status" value="1"/>
</dbReference>
<feature type="domain" description="Zeta toxin" evidence="7">
    <location>
        <begin position="2"/>
        <end position="141"/>
    </location>
</feature>
<evidence type="ECO:0000256" key="3">
    <source>
        <dbReference type="ARBA" id="ARBA00022741"/>
    </source>
</evidence>
<sequence>MPNLIVIAGPNGAGKSTVAPALLQGTLRVNEFVNADAIAQGLSAFAPERVAFQAGRIMLERLQQLANQRVNFAFETTLASRTFAPWIANLQQTGYLFNLIFLWLPSAEIALARVQQRVTQGGHNVPEETIQRRYEAGIRNFFELYRPLANSWFFYDNSNTANPRLLAAGEKGSNINIADAQTWQQIEENYYGRST</sequence>
<evidence type="ECO:0000256" key="6">
    <source>
        <dbReference type="ARBA" id="ARBA00048178"/>
    </source>
</evidence>
<dbReference type="InterPro" id="IPR010488">
    <property type="entry name" value="Zeta_toxin_domain"/>
</dbReference>
<protein>
    <recommendedName>
        <fullName evidence="5">UDP-N-acetylglucosamine kinase</fullName>
        <ecNumber evidence="2">2.7.1.176</ecNumber>
    </recommendedName>
    <alternativeName>
        <fullName evidence="5">UDP-N-acetylglucosamine kinase</fullName>
    </alternativeName>
</protein>
<organism evidence="8 9">
    <name type="scientific">Floridaenema flaviceps BLCC-F50</name>
    <dbReference type="NCBI Taxonomy" id="3153642"/>
    <lineage>
        <taxon>Bacteria</taxon>
        <taxon>Bacillati</taxon>
        <taxon>Cyanobacteriota</taxon>
        <taxon>Cyanophyceae</taxon>
        <taxon>Oscillatoriophycideae</taxon>
        <taxon>Aerosakkonematales</taxon>
        <taxon>Aerosakkonemataceae</taxon>
        <taxon>Floridanema</taxon>
        <taxon>Floridanema flaviceps</taxon>
    </lineage>
</organism>
<dbReference type="EMBL" id="JBHFNR010000117">
    <property type="protein sequence ID" value="MFB2894531.1"/>
    <property type="molecule type" value="Genomic_DNA"/>
</dbReference>
<evidence type="ECO:0000256" key="2">
    <source>
        <dbReference type="ARBA" id="ARBA00011963"/>
    </source>
</evidence>
<evidence type="ECO:0000256" key="4">
    <source>
        <dbReference type="ARBA" id="ARBA00022840"/>
    </source>
</evidence>
<dbReference type="PANTHER" id="PTHR39206:SF1">
    <property type="entry name" value="SLL8004 PROTEIN"/>
    <property type="match status" value="1"/>
</dbReference>
<keyword evidence="3" id="KW-0547">Nucleotide-binding</keyword>
<dbReference type="InterPro" id="IPR027417">
    <property type="entry name" value="P-loop_NTPase"/>
</dbReference>
<dbReference type="Pfam" id="PF06414">
    <property type="entry name" value="Zeta_toxin"/>
    <property type="match status" value="1"/>
</dbReference>
<dbReference type="RefSeq" id="WP_413264177.1">
    <property type="nucleotide sequence ID" value="NZ_JBHFNR010000117.1"/>
</dbReference>
<gene>
    <name evidence="8" type="ORF">ACE1CI_16600</name>
</gene>
<keyword evidence="4" id="KW-0067">ATP-binding</keyword>
<comment type="catalytic activity">
    <reaction evidence="6">
        <text>UDP-N-acetyl-alpha-D-glucosamine + ATP = UDP-N-acetyl-alpha-D-glucosamine 3'-phosphate + ADP + H(+)</text>
        <dbReference type="Rhea" id="RHEA:32671"/>
        <dbReference type="ChEBI" id="CHEBI:15378"/>
        <dbReference type="ChEBI" id="CHEBI:30616"/>
        <dbReference type="ChEBI" id="CHEBI:57705"/>
        <dbReference type="ChEBI" id="CHEBI:64353"/>
        <dbReference type="ChEBI" id="CHEBI:456216"/>
        <dbReference type="EC" id="2.7.1.176"/>
    </reaction>
</comment>
<dbReference type="Proteomes" id="UP001576784">
    <property type="component" value="Unassembled WGS sequence"/>
</dbReference>
<keyword evidence="9" id="KW-1185">Reference proteome</keyword>
<accession>A0ABV4XS63</accession>
<comment type="similarity">
    <text evidence="1">Belongs to the zeta toxin family.</text>
</comment>
<evidence type="ECO:0000259" key="7">
    <source>
        <dbReference type="Pfam" id="PF06414"/>
    </source>
</evidence>
<evidence type="ECO:0000313" key="8">
    <source>
        <dbReference type="EMBL" id="MFB2894531.1"/>
    </source>
</evidence>
<evidence type="ECO:0000256" key="5">
    <source>
        <dbReference type="ARBA" id="ARBA00032897"/>
    </source>
</evidence>
<dbReference type="EC" id="2.7.1.176" evidence="2"/>